<dbReference type="SUPFAM" id="SSF53955">
    <property type="entry name" value="Lysozyme-like"/>
    <property type="match status" value="1"/>
</dbReference>
<evidence type="ECO:0000313" key="3">
    <source>
        <dbReference type="Proteomes" id="UP001147653"/>
    </source>
</evidence>
<reference evidence="2" key="1">
    <citation type="submission" date="2022-10" db="EMBL/GenBank/DDBJ databases">
        <title>The WGS of Solirubrobacter phytolaccae KCTC 29190.</title>
        <authorList>
            <person name="Jiang Z."/>
        </authorList>
    </citation>
    <scope>NUCLEOTIDE SEQUENCE</scope>
    <source>
        <strain evidence="2">KCTC 29190</strain>
    </source>
</reference>
<sequence>MRFVLALFAALLLAGPAHAATKPVGAKPLTDKQAAAKVKRSSWEPRPDNADENRRTLTAKQLRAFRAKSDMPYKARVTGRFKGTTDEIIQWAAYKHGIDVNVMRAVAVVESWWRMSTVGDNGDSFGLYQLRRPFHCCPAYAKSSTAFNADYYGAIIRAYYDGKMPWLNDVERGQDYKAGDLYGSLGAWFAGRWHTQPANEYIQRVKDTRSQRTWRTPDFQG</sequence>
<keyword evidence="3" id="KW-1185">Reference proteome</keyword>
<dbReference type="Gene3D" id="1.10.530.10">
    <property type="match status" value="1"/>
</dbReference>
<evidence type="ECO:0000313" key="2">
    <source>
        <dbReference type="EMBL" id="MDA0183051.1"/>
    </source>
</evidence>
<dbReference type="InterPro" id="IPR023346">
    <property type="entry name" value="Lysozyme-like_dom_sf"/>
</dbReference>
<protein>
    <recommendedName>
        <fullName evidence="4">Transglycosylase SLT domain-containing protein</fullName>
    </recommendedName>
</protein>
<accession>A0A9X3SAZ4</accession>
<proteinExistence type="predicted"/>
<feature type="signal peptide" evidence="1">
    <location>
        <begin position="1"/>
        <end position="19"/>
    </location>
</feature>
<dbReference type="AlphaFoldDB" id="A0A9X3SAZ4"/>
<feature type="chain" id="PRO_5040856477" description="Transglycosylase SLT domain-containing protein" evidence="1">
    <location>
        <begin position="20"/>
        <end position="221"/>
    </location>
</feature>
<gene>
    <name evidence="2" type="ORF">OJ997_22270</name>
</gene>
<organism evidence="2 3">
    <name type="scientific">Solirubrobacter phytolaccae</name>
    <dbReference type="NCBI Taxonomy" id="1404360"/>
    <lineage>
        <taxon>Bacteria</taxon>
        <taxon>Bacillati</taxon>
        <taxon>Actinomycetota</taxon>
        <taxon>Thermoleophilia</taxon>
        <taxon>Solirubrobacterales</taxon>
        <taxon>Solirubrobacteraceae</taxon>
        <taxon>Solirubrobacter</taxon>
    </lineage>
</organism>
<dbReference type="RefSeq" id="WP_270027435.1">
    <property type="nucleotide sequence ID" value="NZ_JAPDDP010000046.1"/>
</dbReference>
<comment type="caution">
    <text evidence="2">The sequence shown here is derived from an EMBL/GenBank/DDBJ whole genome shotgun (WGS) entry which is preliminary data.</text>
</comment>
<name>A0A9X3SAZ4_9ACTN</name>
<evidence type="ECO:0008006" key="4">
    <source>
        <dbReference type="Google" id="ProtNLM"/>
    </source>
</evidence>
<evidence type="ECO:0000256" key="1">
    <source>
        <dbReference type="SAM" id="SignalP"/>
    </source>
</evidence>
<dbReference type="Proteomes" id="UP001147653">
    <property type="component" value="Unassembled WGS sequence"/>
</dbReference>
<dbReference type="EMBL" id="JAPDDP010000046">
    <property type="protein sequence ID" value="MDA0183051.1"/>
    <property type="molecule type" value="Genomic_DNA"/>
</dbReference>
<keyword evidence="1" id="KW-0732">Signal</keyword>